<accession>A0A1S7FW27</accession>
<protein>
    <submittedName>
        <fullName evidence="1">Uncharacterized protein</fullName>
    </submittedName>
</protein>
<dbReference type="RefSeq" id="WP_036060804.1">
    <property type="nucleotide sequence ID" value="NZ_CP011102.1"/>
</dbReference>
<organism evidence="1 2">
    <name type="scientific">Listeria weihenstephanensis</name>
    <dbReference type="NCBI Taxonomy" id="1006155"/>
    <lineage>
        <taxon>Bacteria</taxon>
        <taxon>Bacillati</taxon>
        <taxon>Bacillota</taxon>
        <taxon>Bacilli</taxon>
        <taxon>Bacillales</taxon>
        <taxon>Listeriaceae</taxon>
        <taxon>Listeria</taxon>
    </lineage>
</organism>
<dbReference type="KEGG" id="lwi:UE46_11145"/>
<dbReference type="Proteomes" id="UP000223060">
    <property type="component" value="Chromosome"/>
</dbReference>
<gene>
    <name evidence="1" type="ORF">UE46_11145</name>
</gene>
<keyword evidence="2" id="KW-1185">Reference proteome</keyword>
<dbReference type="AlphaFoldDB" id="A0A1S7FW27"/>
<evidence type="ECO:0000313" key="1">
    <source>
        <dbReference type="EMBL" id="AQY51535.1"/>
    </source>
</evidence>
<name>A0A1S7FW27_9LIST</name>
<proteinExistence type="predicted"/>
<dbReference type="EMBL" id="CP011102">
    <property type="protein sequence ID" value="AQY51535.1"/>
    <property type="molecule type" value="Genomic_DNA"/>
</dbReference>
<evidence type="ECO:0000313" key="2">
    <source>
        <dbReference type="Proteomes" id="UP000223060"/>
    </source>
</evidence>
<sequence length="89" mass="10538">METTFQLDFTNFCCSRVEQILNETDVTLDFSRLSKEQFDVRDRLDGMLESTEAKECLDEIFKYEAKAFAVIYERAFKDAMLFLQNDQQL</sequence>
<reference evidence="2" key="1">
    <citation type="submission" date="2015-03" db="EMBL/GenBank/DDBJ databases">
        <authorList>
            <person name="Ferrari E."/>
            <person name="Walter M.C."/>
            <person name="Huptas C."/>
            <person name="Scherer S."/>
            <person name="Mueller-Herbst S."/>
        </authorList>
    </citation>
    <scope>NUCLEOTIDE SEQUENCE [LARGE SCALE GENOMIC DNA]</scope>
    <source>
        <strain evidence="2">LWP01</strain>
    </source>
</reference>